<evidence type="ECO:0000256" key="2">
    <source>
        <dbReference type="SAM" id="SignalP"/>
    </source>
</evidence>
<dbReference type="EMBL" id="MCFG01000067">
    <property type="protein sequence ID" value="ORX83694.1"/>
    <property type="molecule type" value="Genomic_DNA"/>
</dbReference>
<dbReference type="CDD" id="cd01831">
    <property type="entry name" value="Endoglucanase_E_like"/>
    <property type="match status" value="1"/>
</dbReference>
<feature type="region of interest" description="Disordered" evidence="1">
    <location>
        <begin position="83"/>
        <end position="145"/>
    </location>
</feature>
<feature type="compositionally biased region" description="Polar residues" evidence="1">
    <location>
        <begin position="88"/>
        <end position="145"/>
    </location>
</feature>
<feature type="domain" description="Carbohydrate esterase 2 N-terminal" evidence="3">
    <location>
        <begin position="157"/>
        <end position="261"/>
    </location>
</feature>
<dbReference type="OrthoDB" id="2128264at2759"/>
<organism evidence="4 5">
    <name type="scientific">Anaeromyces robustus</name>
    <dbReference type="NCBI Taxonomy" id="1754192"/>
    <lineage>
        <taxon>Eukaryota</taxon>
        <taxon>Fungi</taxon>
        <taxon>Fungi incertae sedis</taxon>
        <taxon>Chytridiomycota</taxon>
        <taxon>Chytridiomycota incertae sedis</taxon>
        <taxon>Neocallimastigomycetes</taxon>
        <taxon>Neocallimastigales</taxon>
        <taxon>Neocallimastigaceae</taxon>
        <taxon>Anaeromyces</taxon>
    </lineage>
</organism>
<name>A0A1Y1XE90_9FUNG</name>
<evidence type="ECO:0000259" key="3">
    <source>
        <dbReference type="Pfam" id="PF17996"/>
    </source>
</evidence>
<feature type="signal peptide" evidence="2">
    <location>
        <begin position="1"/>
        <end position="17"/>
    </location>
</feature>
<keyword evidence="5" id="KW-1185">Reference proteome</keyword>
<dbReference type="Gene3D" id="2.60.120.260">
    <property type="entry name" value="Galactose-binding domain-like"/>
    <property type="match status" value="1"/>
</dbReference>
<comment type="caution">
    <text evidence="4">The sequence shown here is derived from an EMBL/GenBank/DDBJ whole genome shotgun (WGS) entry which is preliminary data.</text>
</comment>
<dbReference type="Pfam" id="PF00657">
    <property type="entry name" value="Lipase_GDSL"/>
    <property type="match status" value="1"/>
</dbReference>
<evidence type="ECO:0000313" key="5">
    <source>
        <dbReference type="Proteomes" id="UP000193944"/>
    </source>
</evidence>
<proteinExistence type="predicted"/>
<reference evidence="4 5" key="1">
    <citation type="submission" date="2016-08" db="EMBL/GenBank/DDBJ databases">
        <title>A Parts List for Fungal Cellulosomes Revealed by Comparative Genomics.</title>
        <authorList>
            <consortium name="DOE Joint Genome Institute"/>
            <person name="Haitjema C.H."/>
            <person name="Gilmore S.P."/>
            <person name="Henske J.K."/>
            <person name="Solomon K.V."/>
            <person name="De Groot R."/>
            <person name="Kuo A."/>
            <person name="Mondo S.J."/>
            <person name="Salamov A.A."/>
            <person name="Labutti K."/>
            <person name="Zhao Z."/>
            <person name="Chiniquy J."/>
            <person name="Barry K."/>
            <person name="Brewer H.M."/>
            <person name="Purvine S.O."/>
            <person name="Wright A.T."/>
            <person name="Boxma B."/>
            <person name="Van Alen T."/>
            <person name="Hackstein J.H."/>
            <person name="Baker S.E."/>
            <person name="Grigoriev I.V."/>
            <person name="O'Malley M.A."/>
        </authorList>
    </citation>
    <scope>NUCLEOTIDE SEQUENCE [LARGE SCALE GENOMIC DNA]</scope>
    <source>
        <strain evidence="4 5">S4</strain>
    </source>
</reference>
<dbReference type="Proteomes" id="UP000193944">
    <property type="component" value="Unassembled WGS sequence"/>
</dbReference>
<reference evidence="4 5" key="2">
    <citation type="submission" date="2016-08" db="EMBL/GenBank/DDBJ databases">
        <title>Pervasive Adenine N6-methylation of Active Genes in Fungi.</title>
        <authorList>
            <consortium name="DOE Joint Genome Institute"/>
            <person name="Mondo S.J."/>
            <person name="Dannebaum R.O."/>
            <person name="Kuo R.C."/>
            <person name="Labutti K."/>
            <person name="Haridas S."/>
            <person name="Kuo A."/>
            <person name="Salamov A."/>
            <person name="Ahrendt S.R."/>
            <person name="Lipzen A."/>
            <person name="Sullivan W."/>
            <person name="Andreopoulos W.B."/>
            <person name="Clum A."/>
            <person name="Lindquist E."/>
            <person name="Daum C."/>
            <person name="Ramamoorthy G.K."/>
            <person name="Gryganskyi A."/>
            <person name="Culley D."/>
            <person name="Magnuson J.K."/>
            <person name="James T.Y."/>
            <person name="O'Malley M.A."/>
            <person name="Stajich J.E."/>
            <person name="Spatafora J.W."/>
            <person name="Visel A."/>
            <person name="Grigoriev I.V."/>
        </authorList>
    </citation>
    <scope>NUCLEOTIDE SEQUENCE [LARGE SCALE GENOMIC DNA]</scope>
    <source>
        <strain evidence="4 5">S4</strain>
    </source>
</reference>
<protein>
    <recommendedName>
        <fullName evidence="3">Carbohydrate esterase 2 N-terminal domain-containing protein</fullName>
    </recommendedName>
</protein>
<feature type="chain" id="PRO_5012417768" description="Carbohydrate esterase 2 N-terminal domain-containing protein" evidence="2">
    <location>
        <begin position="18"/>
        <end position="515"/>
    </location>
</feature>
<dbReference type="Pfam" id="PF17996">
    <property type="entry name" value="CE2_N"/>
    <property type="match status" value="1"/>
</dbReference>
<dbReference type="PANTHER" id="PTHR37834:SF2">
    <property type="entry name" value="ESTERASE, SGNH HYDROLASE-TYPE"/>
    <property type="match status" value="1"/>
</dbReference>
<dbReference type="AlphaFoldDB" id="A0A1Y1XE90"/>
<dbReference type="InterPro" id="IPR040794">
    <property type="entry name" value="CE2_N"/>
</dbReference>
<gene>
    <name evidence="4" type="ORF">BCR32DRAFT_326256</name>
</gene>
<dbReference type="InterPro" id="IPR001087">
    <property type="entry name" value="GDSL"/>
</dbReference>
<sequence>MKSYILLLTAISGLASAIPFTNIKIDNPYLVCKKFDINCKIEQSKLCYDEVFDCFKTNYQQFMNCIMLSNLCNEIWLNNNNSNNNNNDKPTSEPQPTQISEPVNTEPQPTQISEPVNTEPQPTQISEPVNTEPQPTQISEPVINNSFEPTKDNVKIIGRAKYMNNSLWVGHTDSGIEFKINGKTVTIVVSTDGIYGSSSEENPAHILVYGDDKLILDTYTTENPKELNVEFDEIGEHIVRLIKISECQYGSIYIDEIKTDSNVITPTSPKDKKIEFIGDSITSAFGSVENLGPCFTSFEDGTKSYAYKVAQKFNVDYSIFSFSSYGIYSGYLGEPIRVTDFLIPPIYEKLGRLNWNFDYPENTTLAMSSVDWDAKEFEPDLIVINLGTNDAFYINSLSDENLRATEQINFTNAYKDFITQVRSVHPNSEILCTIGSMGQFLYQEIENAVHAYVNETNDLKINAFQLNEQDIEKNGEGFFGHPGILSQVDSAYETISKIEELYGWVSDPNVDINEN</sequence>
<evidence type="ECO:0000256" key="1">
    <source>
        <dbReference type="SAM" id="MobiDB-lite"/>
    </source>
</evidence>
<dbReference type="InterPro" id="IPR052762">
    <property type="entry name" value="PCW_deacetylase/CE"/>
</dbReference>
<dbReference type="Gene3D" id="3.40.50.1110">
    <property type="entry name" value="SGNH hydrolase"/>
    <property type="match status" value="1"/>
</dbReference>
<evidence type="ECO:0000313" key="4">
    <source>
        <dbReference type="EMBL" id="ORX83694.1"/>
    </source>
</evidence>
<dbReference type="InterPro" id="IPR036514">
    <property type="entry name" value="SGNH_hydro_sf"/>
</dbReference>
<dbReference type="SUPFAM" id="SSF52266">
    <property type="entry name" value="SGNH hydrolase"/>
    <property type="match status" value="1"/>
</dbReference>
<dbReference type="PANTHER" id="PTHR37834">
    <property type="entry name" value="GDSL-LIKE LIPASE/ACYLHYDROLASE DOMAIN PROTEIN (AFU_ORTHOLOGUE AFUA_2G00620)"/>
    <property type="match status" value="1"/>
</dbReference>
<dbReference type="GO" id="GO:0052689">
    <property type="term" value="F:carboxylic ester hydrolase activity"/>
    <property type="evidence" value="ECO:0007669"/>
    <property type="project" value="InterPro"/>
</dbReference>
<accession>A0A1Y1XE90</accession>
<keyword evidence="2" id="KW-0732">Signal</keyword>
<dbReference type="InterPro" id="IPR037461">
    <property type="entry name" value="CtCE2-like_dom"/>
</dbReference>